<accession>A0A9R1UIZ0</accession>
<evidence type="ECO:0000313" key="2">
    <source>
        <dbReference type="EMBL" id="KAJ0187893.1"/>
    </source>
</evidence>
<dbReference type="EMBL" id="NBSK02000009">
    <property type="protein sequence ID" value="KAJ0187893.1"/>
    <property type="molecule type" value="Genomic_DNA"/>
</dbReference>
<feature type="chain" id="PRO_5040504980" evidence="1">
    <location>
        <begin position="17"/>
        <end position="139"/>
    </location>
</feature>
<dbReference type="Proteomes" id="UP000235145">
    <property type="component" value="Unassembled WGS sequence"/>
</dbReference>
<evidence type="ECO:0000256" key="1">
    <source>
        <dbReference type="SAM" id="SignalP"/>
    </source>
</evidence>
<reference evidence="2 3" key="1">
    <citation type="journal article" date="2017" name="Nat. Commun.">
        <title>Genome assembly with in vitro proximity ligation data and whole-genome triplication in lettuce.</title>
        <authorList>
            <person name="Reyes-Chin-Wo S."/>
            <person name="Wang Z."/>
            <person name="Yang X."/>
            <person name="Kozik A."/>
            <person name="Arikit S."/>
            <person name="Song C."/>
            <person name="Xia L."/>
            <person name="Froenicke L."/>
            <person name="Lavelle D.O."/>
            <person name="Truco M.J."/>
            <person name="Xia R."/>
            <person name="Zhu S."/>
            <person name="Xu C."/>
            <person name="Xu H."/>
            <person name="Xu X."/>
            <person name="Cox K."/>
            <person name="Korf I."/>
            <person name="Meyers B.C."/>
            <person name="Michelmore R.W."/>
        </authorList>
    </citation>
    <scope>NUCLEOTIDE SEQUENCE [LARGE SCALE GENOMIC DNA]</scope>
    <source>
        <strain evidence="3">cv. Salinas</strain>
        <tissue evidence="2">Seedlings</tissue>
    </source>
</reference>
<sequence>MLVVFTLITIANVVMILYMKSSTPGRFRHPRFGGVTVPPPSSLDATSLHRSVAARWSCHSSPQQLSPVIEIRENQSERGAPRWGGLLKKTSYDIGVSDACQSPLSITAPPVTTVHLLWSCSALLLFFLVHITEENQVCS</sequence>
<keyword evidence="3" id="KW-1185">Reference proteome</keyword>
<protein>
    <submittedName>
        <fullName evidence="2">Uncharacterized protein</fullName>
    </submittedName>
</protein>
<comment type="caution">
    <text evidence="2">The sequence shown here is derived from an EMBL/GenBank/DDBJ whole genome shotgun (WGS) entry which is preliminary data.</text>
</comment>
<feature type="signal peptide" evidence="1">
    <location>
        <begin position="1"/>
        <end position="16"/>
    </location>
</feature>
<dbReference type="AlphaFoldDB" id="A0A9R1UIZ0"/>
<proteinExistence type="predicted"/>
<organism evidence="2 3">
    <name type="scientific">Lactuca sativa</name>
    <name type="common">Garden lettuce</name>
    <dbReference type="NCBI Taxonomy" id="4236"/>
    <lineage>
        <taxon>Eukaryota</taxon>
        <taxon>Viridiplantae</taxon>
        <taxon>Streptophyta</taxon>
        <taxon>Embryophyta</taxon>
        <taxon>Tracheophyta</taxon>
        <taxon>Spermatophyta</taxon>
        <taxon>Magnoliopsida</taxon>
        <taxon>eudicotyledons</taxon>
        <taxon>Gunneridae</taxon>
        <taxon>Pentapetalae</taxon>
        <taxon>asterids</taxon>
        <taxon>campanulids</taxon>
        <taxon>Asterales</taxon>
        <taxon>Asteraceae</taxon>
        <taxon>Cichorioideae</taxon>
        <taxon>Cichorieae</taxon>
        <taxon>Lactucinae</taxon>
        <taxon>Lactuca</taxon>
    </lineage>
</organism>
<gene>
    <name evidence="2" type="ORF">LSAT_V11C900493220</name>
</gene>
<name>A0A9R1UIZ0_LACSA</name>
<evidence type="ECO:0000313" key="3">
    <source>
        <dbReference type="Proteomes" id="UP000235145"/>
    </source>
</evidence>
<keyword evidence="1" id="KW-0732">Signal</keyword>